<proteinExistence type="inferred from homology"/>
<dbReference type="Proteomes" id="UP000679335">
    <property type="component" value="Chromosome"/>
</dbReference>
<dbReference type="EMBL" id="CP076023">
    <property type="protein sequence ID" value="QWC16032.1"/>
    <property type="molecule type" value="Genomic_DNA"/>
</dbReference>
<dbReference type="Pfam" id="PF01042">
    <property type="entry name" value="Ribonuc_L-PSP"/>
    <property type="match status" value="1"/>
</dbReference>
<comment type="similarity">
    <text evidence="1">Belongs to the RutC family.</text>
</comment>
<dbReference type="PANTHER" id="PTHR11803:SF58">
    <property type="entry name" value="PROTEIN HMF1-RELATED"/>
    <property type="match status" value="1"/>
</dbReference>
<evidence type="ECO:0000313" key="3">
    <source>
        <dbReference type="Proteomes" id="UP000679335"/>
    </source>
</evidence>
<protein>
    <submittedName>
        <fullName evidence="2">RidA family protein</fullName>
    </submittedName>
</protein>
<name>A0ABX8GIJ6_9CELL</name>
<reference evidence="2 3" key="1">
    <citation type="submission" date="2021-05" db="EMBL/GenBank/DDBJ databases">
        <title>Novel species in genus Cellulomonas.</title>
        <authorList>
            <person name="Zhang G."/>
        </authorList>
    </citation>
    <scope>NUCLEOTIDE SEQUENCE [LARGE SCALE GENOMIC DNA]</scope>
    <source>
        <strain evidence="3">zg-ZUI157</strain>
    </source>
</reference>
<keyword evidence="3" id="KW-1185">Reference proteome</keyword>
<dbReference type="SUPFAM" id="SSF55298">
    <property type="entry name" value="YjgF-like"/>
    <property type="match status" value="1"/>
</dbReference>
<gene>
    <name evidence="2" type="ORF">KKR89_17615</name>
</gene>
<accession>A0ABX8GIJ6</accession>
<evidence type="ECO:0000313" key="2">
    <source>
        <dbReference type="EMBL" id="QWC16032.1"/>
    </source>
</evidence>
<dbReference type="CDD" id="cd00448">
    <property type="entry name" value="YjgF_YER057c_UK114_family"/>
    <property type="match status" value="1"/>
</dbReference>
<evidence type="ECO:0000256" key="1">
    <source>
        <dbReference type="ARBA" id="ARBA00010552"/>
    </source>
</evidence>
<dbReference type="RefSeq" id="WP_208196605.1">
    <property type="nucleotide sequence ID" value="NZ_CP076023.1"/>
</dbReference>
<dbReference type="PANTHER" id="PTHR11803">
    <property type="entry name" value="2-IMINOBUTANOATE/2-IMINOPROPANOATE DEAMINASE RIDA"/>
    <property type="match status" value="1"/>
</dbReference>
<dbReference type="Gene3D" id="3.30.1330.40">
    <property type="entry name" value="RutC-like"/>
    <property type="match status" value="1"/>
</dbReference>
<sequence length="132" mass="14260">MSTTVTRTNPTTLPAPLGAYSHVARAGDVVTIAGQVGMTADGDVPEDLAEQVRLTFENLRVALESEGLGLGSVMKFTTYLVSADDIPRFYAAREALFPTLYPEGDYPANTLLVIQRLVRPDLRVEIEAIAHA</sequence>
<dbReference type="InterPro" id="IPR006175">
    <property type="entry name" value="YjgF/YER057c/UK114"/>
</dbReference>
<dbReference type="InterPro" id="IPR035959">
    <property type="entry name" value="RutC-like_sf"/>
</dbReference>
<organism evidence="2 3">
    <name type="scientific">Cellulomonas dongxiuzhuiae</name>
    <dbReference type="NCBI Taxonomy" id="2819979"/>
    <lineage>
        <taxon>Bacteria</taxon>
        <taxon>Bacillati</taxon>
        <taxon>Actinomycetota</taxon>
        <taxon>Actinomycetes</taxon>
        <taxon>Micrococcales</taxon>
        <taxon>Cellulomonadaceae</taxon>
        <taxon>Cellulomonas</taxon>
    </lineage>
</organism>